<dbReference type="Proteomes" id="UP001166293">
    <property type="component" value="Unassembled WGS sequence"/>
</dbReference>
<gene>
    <name evidence="1" type="ORF">KUH32_16690</name>
</gene>
<evidence type="ECO:0000313" key="2">
    <source>
        <dbReference type="Proteomes" id="UP001166293"/>
    </source>
</evidence>
<dbReference type="EMBL" id="JAHRWL010000002">
    <property type="protein sequence ID" value="MBV2361404.1"/>
    <property type="molecule type" value="Genomic_DNA"/>
</dbReference>
<protein>
    <submittedName>
        <fullName evidence="1">Uncharacterized protein</fullName>
    </submittedName>
</protein>
<organism evidence="1 2">
    <name type="scientific">Thalassococcus arenae</name>
    <dbReference type="NCBI Taxonomy" id="2851652"/>
    <lineage>
        <taxon>Bacteria</taxon>
        <taxon>Pseudomonadati</taxon>
        <taxon>Pseudomonadota</taxon>
        <taxon>Alphaproteobacteria</taxon>
        <taxon>Rhodobacterales</taxon>
        <taxon>Roseobacteraceae</taxon>
        <taxon>Thalassococcus</taxon>
    </lineage>
</organism>
<comment type="caution">
    <text evidence="1">The sequence shown here is derived from an EMBL/GenBank/DDBJ whole genome shotgun (WGS) entry which is preliminary data.</text>
</comment>
<proteinExistence type="predicted"/>
<name>A0ABS6NCU1_9RHOB</name>
<accession>A0ABS6NCU1</accession>
<dbReference type="RefSeq" id="WP_217779728.1">
    <property type="nucleotide sequence ID" value="NZ_JAHRWL010000002.1"/>
</dbReference>
<keyword evidence="2" id="KW-1185">Reference proteome</keyword>
<evidence type="ECO:0000313" key="1">
    <source>
        <dbReference type="EMBL" id="MBV2361404.1"/>
    </source>
</evidence>
<reference evidence="1" key="1">
    <citation type="submission" date="2021-06" db="EMBL/GenBank/DDBJ databases">
        <title>Thalassococcus sp. CAU 1522 isolated from sea sand, Republic of Korea.</title>
        <authorList>
            <person name="Kim W."/>
        </authorList>
    </citation>
    <scope>NUCLEOTIDE SEQUENCE</scope>
    <source>
        <strain evidence="1">CAU 1522</strain>
    </source>
</reference>
<sequence>MSDEKELQLRRSLPILRAQNPNYFGNLSKLDLPDIPKAVLNMVEVTKYEQLTCIGYEPESEVLAAVVKVKQTSGYSGGPCTDGSWEYVRFYLDYGDGTWIDHGMAGFNIHDLKTRGDLCYAVPIHIDPKKRTFCHREPVLPRVRAILSWNDVPPPNMPNWLPVWGNVLERDIQIDPWSLVIGTILDLKDQIDVVKIDPSLLDKLKEIVEQQPPIPNPPAPLAELVKVDKDEGEMGVLRAVYPMVLEAAASKSFETVTGLTKAVQALNIDLSKFDDFILKPKFNTRYEELHCVGLDRAESRLHGVVQIKRRSGYSGGLCSKGSKEYIAFYLDFGSGWVYQGTTSVTVHNIPQIPNGGLWYQASLPVNLDPYREEWCKTGFAKIRGILSWGVPPTPYDPDHVSHWGDHEDCVIEIKPLPEGIVPGQFTPFLESIGNMALPNINAAGYATGDAVSGEYAGAKDSPFGGNIPLKGNAFFAPSPLEYQIWLKRPGDPSAQPYTTSFDVWVTTYPSTTPVKVKQIASGGWFDYLPSTTVSVAGGLLGMLSGLADGEHQVYLLFRQPAGPIIAWTTPKTFMVDNTRPVVDVEITSGTGNCGKFDKGDTISGTFKMTEVHSRSLSIYVTPTDEGKGGVMKITAAAPAGGAAVFPITETTVTAANPDGADPNKVRVTMTYNDGVLSGSGVNAGTWTLDTTDMDPCGYNIWIHGEDRTIVSGSHVGWDDWDGEGFCLT</sequence>